<feature type="transmembrane region" description="Helical" evidence="8">
    <location>
        <begin position="422"/>
        <end position="446"/>
    </location>
</feature>
<gene>
    <name evidence="9" type="primary">gntT</name>
    <name evidence="9" type="ORF">ABG79_01760</name>
</gene>
<feature type="transmembrane region" description="Helical" evidence="8">
    <location>
        <begin position="263"/>
        <end position="289"/>
    </location>
</feature>
<dbReference type="RefSeq" id="WP_057979089.1">
    <property type="nucleotide sequence ID" value="NZ_LKHP01000010.1"/>
</dbReference>
<evidence type="ECO:0000256" key="6">
    <source>
        <dbReference type="ARBA" id="ARBA00023136"/>
    </source>
</evidence>
<feature type="transmembrane region" description="Helical" evidence="8">
    <location>
        <begin position="104"/>
        <end position="134"/>
    </location>
</feature>
<dbReference type="InterPro" id="IPR003474">
    <property type="entry name" value="Glcn_transporter"/>
</dbReference>
<name>A0A0R3JSB1_CALMK</name>
<keyword evidence="6 8" id="KW-0472">Membrane</keyword>
<feature type="transmembrane region" description="Helical" evidence="8">
    <location>
        <begin position="231"/>
        <end position="251"/>
    </location>
</feature>
<feature type="transmembrane region" description="Helical" evidence="8">
    <location>
        <begin position="346"/>
        <end position="373"/>
    </location>
</feature>
<feature type="transmembrane region" description="Helical" evidence="8">
    <location>
        <begin position="29"/>
        <end position="48"/>
    </location>
</feature>
<dbReference type="EMBL" id="LKHP01000010">
    <property type="protein sequence ID" value="KRQ86379.1"/>
    <property type="molecule type" value="Genomic_DNA"/>
</dbReference>
<evidence type="ECO:0000256" key="8">
    <source>
        <dbReference type="SAM" id="Phobius"/>
    </source>
</evidence>
<dbReference type="AlphaFoldDB" id="A0A0R3JSB1"/>
<dbReference type="Pfam" id="PF02447">
    <property type="entry name" value="GntP_permease"/>
    <property type="match status" value="1"/>
</dbReference>
<dbReference type="PANTHER" id="PTHR30354:SF22">
    <property type="entry name" value="HIGH-AFFINITY GLUCONATE TRANSPORTER"/>
    <property type="match status" value="1"/>
</dbReference>
<dbReference type="PIRSF" id="PIRSF002746">
    <property type="entry name" value="Gluconate_transporter"/>
    <property type="match status" value="1"/>
</dbReference>
<sequence>MTNATYLTLVVIVGVLALLFLVMKLKVQAFVTLLIVSMGVALAAGMPLDKIMGSIQNGMGGTLGFIAVVVGLGAMFGQMLEVSGGAERLARTLIKWFGKERASWALMIAGFIISIPVFFDVGFIILVPIVYSLAKETKKSLLFYGIPLLAGLAVTHTFVPPTPGPVAVAQLLNADIGKVIFYGLIAGIPTAIIAGPVFGKYISDKIYVKVPEYILKETENEIREDKDLPSFGFILFTILLPIVLILLNTWSSAFLPKESSTRILFGFIGHPFAALLLATLVAFIGLGTYRGMSKEKINEIATSALAPAGLIILVTGAGGVFKQVLIDSGVGKLLAESVAQSNVSPIFLAFLIAAVVRVAQGSATVAMMTAGGIMAPMMTSFNIDPAWIVISIAAGATILSHVNDSGFWLVNRYFGISEKDTLKSWTMMETIIAVVGVLCVFIFSLFI</sequence>
<reference evidence="9 10" key="1">
    <citation type="submission" date="2015-09" db="EMBL/GenBank/DDBJ databases">
        <title>Draft genome sequence of a Caloramator mitchellensis, a moderate thermophile from the Great Artesian Basin of Australia.</title>
        <authorList>
            <person name="Patel B.K."/>
        </authorList>
    </citation>
    <scope>NUCLEOTIDE SEQUENCE [LARGE SCALE GENOMIC DNA]</scope>
    <source>
        <strain evidence="9 10">VF08</strain>
    </source>
</reference>
<feature type="transmembrane region" description="Helical" evidence="8">
    <location>
        <begin position="301"/>
        <end position="326"/>
    </location>
</feature>
<evidence type="ECO:0000256" key="3">
    <source>
        <dbReference type="ARBA" id="ARBA00022475"/>
    </source>
</evidence>
<keyword evidence="3" id="KW-1003">Cell membrane</keyword>
<dbReference type="PANTHER" id="PTHR30354">
    <property type="entry name" value="GNT FAMILY GLUCONATE TRANSPORTER"/>
    <property type="match status" value="1"/>
</dbReference>
<dbReference type="GO" id="GO:0005886">
    <property type="term" value="C:plasma membrane"/>
    <property type="evidence" value="ECO:0007669"/>
    <property type="project" value="UniProtKB-SubCell"/>
</dbReference>
<protein>
    <submittedName>
        <fullName evidence="9">High-affinity gluconate transporter</fullName>
    </submittedName>
</protein>
<organism evidence="9 10">
    <name type="scientific">Caloramator mitchellensis</name>
    <dbReference type="NCBI Taxonomy" id="908809"/>
    <lineage>
        <taxon>Bacteria</taxon>
        <taxon>Bacillati</taxon>
        <taxon>Bacillota</taxon>
        <taxon>Clostridia</taxon>
        <taxon>Eubacteriales</taxon>
        <taxon>Clostridiaceae</taxon>
        <taxon>Caloramator</taxon>
    </lineage>
</organism>
<feature type="transmembrane region" description="Helical" evidence="8">
    <location>
        <begin position="5"/>
        <end position="23"/>
    </location>
</feature>
<feature type="transmembrane region" description="Helical" evidence="8">
    <location>
        <begin position="179"/>
        <end position="199"/>
    </location>
</feature>
<evidence type="ECO:0000256" key="2">
    <source>
        <dbReference type="ARBA" id="ARBA00022448"/>
    </source>
</evidence>
<evidence type="ECO:0000256" key="4">
    <source>
        <dbReference type="ARBA" id="ARBA00022692"/>
    </source>
</evidence>
<keyword evidence="2" id="KW-0813">Transport</keyword>
<keyword evidence="5 8" id="KW-1133">Transmembrane helix</keyword>
<comment type="subcellular location">
    <subcellularLocation>
        <location evidence="1">Cell membrane</location>
        <topology evidence="1">Multi-pass membrane protein</topology>
    </subcellularLocation>
</comment>
<evidence type="ECO:0000256" key="1">
    <source>
        <dbReference type="ARBA" id="ARBA00004651"/>
    </source>
</evidence>
<evidence type="ECO:0000256" key="7">
    <source>
        <dbReference type="ARBA" id="ARBA00049663"/>
    </source>
</evidence>
<keyword evidence="10" id="KW-1185">Reference proteome</keyword>
<accession>A0A0R3JSB1</accession>
<comment type="caution">
    <text evidence="9">The sequence shown here is derived from an EMBL/GenBank/DDBJ whole genome shotgun (WGS) entry which is preliminary data.</text>
</comment>
<dbReference type="Proteomes" id="UP000052015">
    <property type="component" value="Unassembled WGS sequence"/>
</dbReference>
<comment type="similarity">
    <text evidence="7">Belongs to the GntP permease family.</text>
</comment>
<keyword evidence="4 8" id="KW-0812">Transmembrane</keyword>
<feature type="transmembrane region" description="Helical" evidence="8">
    <location>
        <begin position="60"/>
        <end position="80"/>
    </location>
</feature>
<feature type="transmembrane region" description="Helical" evidence="8">
    <location>
        <begin position="141"/>
        <end position="159"/>
    </location>
</feature>
<evidence type="ECO:0000256" key="5">
    <source>
        <dbReference type="ARBA" id="ARBA00022989"/>
    </source>
</evidence>
<feature type="transmembrane region" description="Helical" evidence="8">
    <location>
        <begin position="385"/>
        <end position="402"/>
    </location>
</feature>
<proteinExistence type="inferred from homology"/>
<dbReference type="PATRIC" id="fig|908809.3.peg.1760"/>
<dbReference type="GO" id="GO:0015128">
    <property type="term" value="F:gluconate transmembrane transporter activity"/>
    <property type="evidence" value="ECO:0007669"/>
    <property type="project" value="InterPro"/>
</dbReference>
<evidence type="ECO:0000313" key="9">
    <source>
        <dbReference type="EMBL" id="KRQ86379.1"/>
    </source>
</evidence>
<dbReference type="STRING" id="908809.ABG79_01760"/>
<dbReference type="NCBIfam" id="TIGR00791">
    <property type="entry name" value="gntP"/>
    <property type="match status" value="1"/>
</dbReference>
<evidence type="ECO:0000313" key="10">
    <source>
        <dbReference type="Proteomes" id="UP000052015"/>
    </source>
</evidence>
<dbReference type="OrthoDB" id="9787129at2"/>